<gene>
    <name evidence="1" type="ORF">PVL29_008377</name>
</gene>
<proteinExistence type="predicted"/>
<comment type="caution">
    <text evidence="1">The sequence shown here is derived from an EMBL/GenBank/DDBJ whole genome shotgun (WGS) entry which is preliminary data.</text>
</comment>
<dbReference type="EMBL" id="JARBHA010000007">
    <property type="protein sequence ID" value="KAJ9696096.1"/>
    <property type="molecule type" value="Genomic_DNA"/>
</dbReference>
<name>A0AA38ZVJ7_VITRO</name>
<dbReference type="Proteomes" id="UP001168098">
    <property type="component" value="Unassembled WGS sequence"/>
</dbReference>
<dbReference type="AlphaFoldDB" id="A0AA38ZVJ7"/>
<evidence type="ECO:0000313" key="1">
    <source>
        <dbReference type="EMBL" id="KAJ9696096.1"/>
    </source>
</evidence>
<reference evidence="1 2" key="1">
    <citation type="journal article" date="2023" name="BMC Biotechnol.">
        <title>Vitis rotundifolia cv Carlos genome sequencing.</title>
        <authorList>
            <person name="Huff M."/>
            <person name="Hulse-Kemp A."/>
            <person name="Scheffler B."/>
            <person name="Youngblood R."/>
            <person name="Simpson S."/>
            <person name="Babiker E."/>
            <person name="Staton M."/>
        </authorList>
    </citation>
    <scope>NUCLEOTIDE SEQUENCE [LARGE SCALE GENOMIC DNA]</scope>
    <source>
        <tissue evidence="1">Leaf</tissue>
    </source>
</reference>
<evidence type="ECO:0000313" key="2">
    <source>
        <dbReference type="Proteomes" id="UP001168098"/>
    </source>
</evidence>
<accession>A0AA38ZVJ7</accession>
<sequence length="149" mass="16930">MAPKDIKRDVRPSNSFVGKSLRKSFWLYLEVRMTRNVITEATEEQRPIKDETAKTRNPGCSSRLGLLLFSLIPPGTLAVEAKATVVISVATNEHELEVLLSHWPPFSTRSLCDSLNTSFGVLCCHVATREQMLWHGIFHILRQVQELWV</sequence>
<protein>
    <submittedName>
        <fullName evidence="1">Uncharacterized protein</fullName>
    </submittedName>
</protein>
<organism evidence="1 2">
    <name type="scientific">Vitis rotundifolia</name>
    <name type="common">Muscadine grape</name>
    <dbReference type="NCBI Taxonomy" id="103349"/>
    <lineage>
        <taxon>Eukaryota</taxon>
        <taxon>Viridiplantae</taxon>
        <taxon>Streptophyta</taxon>
        <taxon>Embryophyta</taxon>
        <taxon>Tracheophyta</taxon>
        <taxon>Spermatophyta</taxon>
        <taxon>Magnoliopsida</taxon>
        <taxon>eudicotyledons</taxon>
        <taxon>Gunneridae</taxon>
        <taxon>Pentapetalae</taxon>
        <taxon>rosids</taxon>
        <taxon>Vitales</taxon>
        <taxon>Vitaceae</taxon>
        <taxon>Viteae</taxon>
        <taxon>Vitis</taxon>
    </lineage>
</organism>
<keyword evidence="2" id="KW-1185">Reference proteome</keyword>